<dbReference type="Gene3D" id="1.10.10.10">
    <property type="entry name" value="Winged helix-like DNA-binding domain superfamily/Winged helix DNA-binding domain"/>
    <property type="match status" value="1"/>
</dbReference>
<dbReference type="AlphaFoldDB" id="S5YZQ0"/>
<reference evidence="6 7" key="1">
    <citation type="journal article" date="2014" name="BMC Genomics">
        <title>Architecture and functions of a multipartite genome of the methylotrophic bacterium Paracoccus aminophilus JCM 7686, containing primary and secondary chromids.</title>
        <authorList>
            <person name="Dziewit L."/>
            <person name="Czarnecki J."/>
            <person name="Wibberg D."/>
            <person name="Radlinska M."/>
            <person name="Mrozek P."/>
            <person name="Szymczak M."/>
            <person name="Schluter A."/>
            <person name="Puhler A."/>
            <person name="Bartosik D."/>
        </authorList>
    </citation>
    <scope>NUCLEOTIDE SEQUENCE [LARGE SCALE GENOMIC DNA]</scope>
    <source>
        <strain evidence="6">JCM 7686</strain>
        <plasmid evidence="7">Plasmid pAMI1</plasmid>
    </source>
</reference>
<dbReference type="Pfam" id="PF00126">
    <property type="entry name" value="HTH_1"/>
    <property type="match status" value="1"/>
</dbReference>
<dbReference type="PRINTS" id="PR00039">
    <property type="entry name" value="HTHLYSR"/>
</dbReference>
<dbReference type="InterPro" id="IPR036390">
    <property type="entry name" value="WH_DNA-bd_sf"/>
</dbReference>
<evidence type="ECO:0000256" key="1">
    <source>
        <dbReference type="ARBA" id="ARBA00009437"/>
    </source>
</evidence>
<feature type="domain" description="HTH lysR-type" evidence="5">
    <location>
        <begin position="9"/>
        <end position="66"/>
    </location>
</feature>
<dbReference type="SUPFAM" id="SSF46785">
    <property type="entry name" value="Winged helix' DNA-binding domain"/>
    <property type="match status" value="1"/>
</dbReference>
<evidence type="ECO:0000313" key="6">
    <source>
        <dbReference type="EMBL" id="AGT10686.1"/>
    </source>
</evidence>
<dbReference type="PATRIC" id="fig|1367847.3.peg.3618"/>
<dbReference type="OrthoDB" id="9803735at2"/>
<dbReference type="InterPro" id="IPR036388">
    <property type="entry name" value="WH-like_DNA-bd_sf"/>
</dbReference>
<keyword evidence="3" id="KW-0238">DNA-binding</keyword>
<dbReference type="Pfam" id="PF03466">
    <property type="entry name" value="LysR_substrate"/>
    <property type="match status" value="1"/>
</dbReference>
<dbReference type="PANTHER" id="PTHR30579">
    <property type="entry name" value="TRANSCRIPTIONAL REGULATOR"/>
    <property type="match status" value="1"/>
</dbReference>
<protein>
    <submittedName>
        <fullName evidence="6">Transcriptional regulator, LysR family</fullName>
    </submittedName>
</protein>
<dbReference type="GO" id="GO:0003677">
    <property type="term" value="F:DNA binding"/>
    <property type="evidence" value="ECO:0007669"/>
    <property type="project" value="UniProtKB-KW"/>
</dbReference>
<geneLocation type="plasmid" evidence="6 7">
    <name>pAMI1</name>
</geneLocation>
<evidence type="ECO:0000313" key="7">
    <source>
        <dbReference type="Proteomes" id="UP000015480"/>
    </source>
</evidence>
<name>S5YZQ0_PARAH</name>
<evidence type="ECO:0000256" key="2">
    <source>
        <dbReference type="ARBA" id="ARBA00023015"/>
    </source>
</evidence>
<dbReference type="HOGENOM" id="CLU_039613_1_1_5"/>
<dbReference type="KEGG" id="pami:JCM7686_pAMI1p100"/>
<dbReference type="PROSITE" id="PS50931">
    <property type="entry name" value="HTH_LYSR"/>
    <property type="match status" value="1"/>
</dbReference>
<proteinExistence type="inferred from homology"/>
<accession>S5YZQ0</accession>
<dbReference type="Gene3D" id="3.40.190.10">
    <property type="entry name" value="Periplasmic binding protein-like II"/>
    <property type="match status" value="2"/>
</dbReference>
<dbReference type="CDD" id="cd05466">
    <property type="entry name" value="PBP2_LTTR_substrate"/>
    <property type="match status" value="1"/>
</dbReference>
<dbReference type="PANTHER" id="PTHR30579:SF7">
    <property type="entry name" value="HTH-TYPE TRANSCRIPTIONAL REGULATOR LRHA-RELATED"/>
    <property type="match status" value="1"/>
</dbReference>
<dbReference type="RefSeq" id="WP_020952833.1">
    <property type="nucleotide sequence ID" value="NC_022042.1"/>
</dbReference>
<keyword evidence="7" id="KW-1185">Reference proteome</keyword>
<dbReference type="GO" id="GO:0003700">
    <property type="term" value="F:DNA-binding transcription factor activity"/>
    <property type="evidence" value="ECO:0007669"/>
    <property type="project" value="InterPro"/>
</dbReference>
<dbReference type="InterPro" id="IPR005119">
    <property type="entry name" value="LysR_subst-bd"/>
</dbReference>
<evidence type="ECO:0000259" key="5">
    <source>
        <dbReference type="PROSITE" id="PS50931"/>
    </source>
</evidence>
<evidence type="ECO:0000256" key="3">
    <source>
        <dbReference type="ARBA" id="ARBA00023125"/>
    </source>
</evidence>
<comment type="similarity">
    <text evidence="1">Belongs to the LysR transcriptional regulatory family.</text>
</comment>
<keyword evidence="2" id="KW-0805">Transcription regulation</keyword>
<dbReference type="InterPro" id="IPR000847">
    <property type="entry name" value="LysR_HTH_N"/>
</dbReference>
<gene>
    <name evidence="6" type="ORF">JCM7686_pAMI1p100</name>
</gene>
<dbReference type="EMBL" id="CP006651">
    <property type="protein sequence ID" value="AGT10686.1"/>
    <property type="molecule type" value="Genomic_DNA"/>
</dbReference>
<dbReference type="Proteomes" id="UP000015480">
    <property type="component" value="Plasmid pAMI1"/>
</dbReference>
<dbReference type="SUPFAM" id="SSF53850">
    <property type="entry name" value="Periplasmic binding protein-like II"/>
    <property type="match status" value="1"/>
</dbReference>
<keyword evidence="4" id="KW-0804">Transcription</keyword>
<dbReference type="InterPro" id="IPR050176">
    <property type="entry name" value="LTTR"/>
</dbReference>
<keyword evidence="6" id="KW-0614">Plasmid</keyword>
<sequence>MSGVMQRRLDVDQLRALMAIEQHGGVTRAAEALGLSQSAVSHKVRRLEIALDCEILSRRPNAPMFTSAGQDLLGYARRILGIHDEAVLNLTKSPLQGKIALGMTEDTACSDLARILGRFRRLYPEVSVRTQVRMSLVQLEMLAAGALDAAIVQVFEHELRPADVLLYRERLLWVKSPELVLTPGAPIPFLSFDDNCFYRRWAMDQGQDQGAIFEIVLDCASAAGIISGVLAGMGVALLNERHLRPGMEVIEHGLPQPGGLAYIVRRARKSRNPALEALIHGIEEETSRIGALHIAV</sequence>
<evidence type="ECO:0000256" key="4">
    <source>
        <dbReference type="ARBA" id="ARBA00023163"/>
    </source>
</evidence>
<organism evidence="6 7">
    <name type="scientific">Paracoccus aminophilus JCM 7686</name>
    <dbReference type="NCBI Taxonomy" id="1367847"/>
    <lineage>
        <taxon>Bacteria</taxon>
        <taxon>Pseudomonadati</taxon>
        <taxon>Pseudomonadota</taxon>
        <taxon>Alphaproteobacteria</taxon>
        <taxon>Rhodobacterales</taxon>
        <taxon>Paracoccaceae</taxon>
        <taxon>Paracoccus</taxon>
    </lineage>
</organism>